<evidence type="ECO:0000256" key="1">
    <source>
        <dbReference type="SAM" id="MobiDB-lite"/>
    </source>
</evidence>
<feature type="region of interest" description="Disordered" evidence="1">
    <location>
        <begin position="75"/>
        <end position="147"/>
    </location>
</feature>
<protein>
    <submittedName>
        <fullName evidence="2">Uncharacterized protein</fullName>
    </submittedName>
</protein>
<dbReference type="AlphaFoldDB" id="A0A3P9B833"/>
<name>A0A3P9B833_9CICH</name>
<reference evidence="2 3" key="1">
    <citation type="journal article" date="2014" name="Nature">
        <title>The genomic substrate for adaptive radiation in African cichlid fish.</title>
        <authorList>
            <person name="Brawand D."/>
            <person name="Wagner C.E."/>
            <person name="Li Y.I."/>
            <person name="Malinsky M."/>
            <person name="Keller I."/>
            <person name="Fan S."/>
            <person name="Simakov O."/>
            <person name="Ng A.Y."/>
            <person name="Lim Z.W."/>
            <person name="Bezault E."/>
            <person name="Turner-Maier J."/>
            <person name="Johnson J."/>
            <person name="Alcazar R."/>
            <person name="Noh H.J."/>
            <person name="Russell P."/>
            <person name="Aken B."/>
            <person name="Alfoldi J."/>
            <person name="Amemiya C."/>
            <person name="Azzouzi N."/>
            <person name="Baroiller J.F."/>
            <person name="Barloy-Hubler F."/>
            <person name="Berlin A."/>
            <person name="Bloomquist R."/>
            <person name="Carleton K.L."/>
            <person name="Conte M.A."/>
            <person name="D'Cotta H."/>
            <person name="Eshel O."/>
            <person name="Gaffney L."/>
            <person name="Galibert F."/>
            <person name="Gante H.F."/>
            <person name="Gnerre S."/>
            <person name="Greuter L."/>
            <person name="Guyon R."/>
            <person name="Haddad N.S."/>
            <person name="Haerty W."/>
            <person name="Harris R.M."/>
            <person name="Hofmann H.A."/>
            <person name="Hourlier T."/>
            <person name="Hulata G."/>
            <person name="Jaffe D.B."/>
            <person name="Lara M."/>
            <person name="Lee A.P."/>
            <person name="MacCallum I."/>
            <person name="Mwaiko S."/>
            <person name="Nikaido M."/>
            <person name="Nishihara H."/>
            <person name="Ozouf-Costaz C."/>
            <person name="Penman D.J."/>
            <person name="Przybylski D."/>
            <person name="Rakotomanga M."/>
            <person name="Renn S.C.P."/>
            <person name="Ribeiro F.J."/>
            <person name="Ron M."/>
            <person name="Salzburger W."/>
            <person name="Sanchez-Pulido L."/>
            <person name="Santos M.E."/>
            <person name="Searle S."/>
            <person name="Sharpe T."/>
            <person name="Swofford R."/>
            <person name="Tan F.J."/>
            <person name="Williams L."/>
            <person name="Young S."/>
            <person name="Yin S."/>
            <person name="Okada N."/>
            <person name="Kocher T.D."/>
            <person name="Miska E.A."/>
            <person name="Lander E.S."/>
            <person name="Venkatesh B."/>
            <person name="Fernald R.D."/>
            <person name="Meyer A."/>
            <person name="Ponting C.P."/>
            <person name="Streelman J.T."/>
            <person name="Lindblad-Toh K."/>
            <person name="Seehausen O."/>
            <person name="Di Palma F."/>
        </authorList>
    </citation>
    <scope>NUCLEOTIDE SEQUENCE</scope>
</reference>
<dbReference type="GeneTree" id="ENSGT01150000287978"/>
<evidence type="ECO:0000313" key="3">
    <source>
        <dbReference type="Proteomes" id="UP000265160"/>
    </source>
</evidence>
<dbReference type="Proteomes" id="UP000265160">
    <property type="component" value="LG23"/>
</dbReference>
<sequence length="173" mass="18219">MDPAAVNPSEELQDDIGYNVEILLGLWLENPPYELRRAVEGRLQRLFSGLPWLLNSLPPTIQAFLRHTPHLLSATPASLPDSPDVILPGPSEPSGPLRPLFPVSAGGSEGPLRPLFPVSAGGSEGPLRPLSPVSAGGSEGPLRPLSPVSLPPFGSLLQIHTACPANRDKNVAA</sequence>
<dbReference type="Ensembl" id="ENSMZET00005006336.1">
    <property type="protein sequence ID" value="ENSMZEP00005006054.1"/>
    <property type="gene ID" value="ENSMZEG00005004697.1"/>
</dbReference>
<organism evidence="2 3">
    <name type="scientific">Maylandia zebra</name>
    <name type="common">zebra mbuna</name>
    <dbReference type="NCBI Taxonomy" id="106582"/>
    <lineage>
        <taxon>Eukaryota</taxon>
        <taxon>Metazoa</taxon>
        <taxon>Chordata</taxon>
        <taxon>Craniata</taxon>
        <taxon>Vertebrata</taxon>
        <taxon>Euteleostomi</taxon>
        <taxon>Actinopterygii</taxon>
        <taxon>Neopterygii</taxon>
        <taxon>Teleostei</taxon>
        <taxon>Neoteleostei</taxon>
        <taxon>Acanthomorphata</taxon>
        <taxon>Ovalentaria</taxon>
        <taxon>Cichlomorphae</taxon>
        <taxon>Cichliformes</taxon>
        <taxon>Cichlidae</taxon>
        <taxon>African cichlids</taxon>
        <taxon>Pseudocrenilabrinae</taxon>
        <taxon>Haplochromini</taxon>
        <taxon>Maylandia</taxon>
        <taxon>Maylandia zebra complex</taxon>
    </lineage>
</organism>
<reference evidence="2" key="3">
    <citation type="submission" date="2025-09" db="UniProtKB">
        <authorList>
            <consortium name="Ensembl"/>
        </authorList>
    </citation>
    <scope>IDENTIFICATION</scope>
</reference>
<proteinExistence type="predicted"/>
<reference evidence="2" key="2">
    <citation type="submission" date="2025-08" db="UniProtKB">
        <authorList>
            <consortium name="Ensembl"/>
        </authorList>
    </citation>
    <scope>IDENTIFICATION</scope>
</reference>
<keyword evidence="3" id="KW-1185">Reference proteome</keyword>
<evidence type="ECO:0000313" key="2">
    <source>
        <dbReference type="Ensembl" id="ENSMZEP00005006054.1"/>
    </source>
</evidence>
<accession>A0A3P9B833</accession>